<sequence length="234" mass="25714">MCSSCSLHHRRRDLNDRGRAMAPGQYSMDAKQHTMSPVVTGATVIGMKYKDGVILAADTLASYGNEARYKDVCRLKKIGDHTLLGAGGEISDFQYLGDLLDEMADEEACDARSVLVPAPPFPLQDQAPHLMYVDHQGTAFEEDFVATGFGMHLGIPLLRNNWKPDMSLDEAKALATKCLEVCFYRDCKAYCKIQIGVCAGAGVEIGPPTPINHFWGHTAWTENRLEDGDSTGTW</sequence>
<dbReference type="InterPro" id="IPR029055">
    <property type="entry name" value="Ntn_hydrolases_N"/>
</dbReference>
<dbReference type="OrthoDB" id="10248542at2759"/>
<dbReference type="InterPro" id="IPR016295">
    <property type="entry name" value="Proteasome_beta4"/>
</dbReference>
<evidence type="ECO:0000256" key="2">
    <source>
        <dbReference type="ARBA" id="ARBA00022942"/>
    </source>
</evidence>
<organism evidence="6 7">
    <name type="scientific">Symbiodinium microadriaticum</name>
    <name type="common">Dinoflagellate</name>
    <name type="synonym">Zooxanthella microadriatica</name>
    <dbReference type="NCBI Taxonomy" id="2951"/>
    <lineage>
        <taxon>Eukaryota</taxon>
        <taxon>Sar</taxon>
        <taxon>Alveolata</taxon>
        <taxon>Dinophyceae</taxon>
        <taxon>Suessiales</taxon>
        <taxon>Symbiodiniaceae</taxon>
        <taxon>Symbiodinium</taxon>
    </lineage>
</organism>
<dbReference type="GO" id="GO:0019774">
    <property type="term" value="C:proteasome core complex, beta-subunit complex"/>
    <property type="evidence" value="ECO:0007669"/>
    <property type="project" value="UniProtKB-UniRule"/>
</dbReference>
<dbReference type="OMA" id="QPIMRRY"/>
<evidence type="ECO:0000256" key="4">
    <source>
        <dbReference type="PIRNR" id="PIRNR001213"/>
    </source>
</evidence>
<dbReference type="GO" id="GO:0005737">
    <property type="term" value="C:cytoplasm"/>
    <property type="evidence" value="ECO:0007669"/>
    <property type="project" value="UniProtKB-SubCell"/>
</dbReference>
<dbReference type="Proteomes" id="UP000186817">
    <property type="component" value="Unassembled WGS sequence"/>
</dbReference>
<comment type="subcellular location">
    <subcellularLocation>
        <location evidence="4">Cytoplasm</location>
    </subcellularLocation>
    <subcellularLocation>
        <location evidence="4">Nucleus</location>
    </subcellularLocation>
</comment>
<keyword evidence="2 4" id="KW-0647">Proteasome</keyword>
<reference evidence="6 7" key="1">
    <citation type="submission" date="2016-02" db="EMBL/GenBank/DDBJ databases">
        <title>Genome analysis of coral dinoflagellate symbionts highlights evolutionary adaptations to a symbiotic lifestyle.</title>
        <authorList>
            <person name="Aranda M."/>
            <person name="Li Y."/>
            <person name="Liew Y.J."/>
            <person name="Baumgarten S."/>
            <person name="Simakov O."/>
            <person name="Wilson M."/>
            <person name="Piel J."/>
            <person name="Ashoor H."/>
            <person name="Bougouffa S."/>
            <person name="Bajic V.B."/>
            <person name="Ryu T."/>
            <person name="Ravasi T."/>
            <person name="Bayer T."/>
            <person name="Micklem G."/>
            <person name="Kim H."/>
            <person name="Bhak J."/>
            <person name="Lajeunesse T.C."/>
            <person name="Voolstra C.R."/>
        </authorList>
    </citation>
    <scope>NUCLEOTIDE SEQUENCE [LARGE SCALE GENOMIC DNA]</scope>
    <source>
        <strain evidence="6 7">CCMP2467</strain>
    </source>
</reference>
<feature type="region of interest" description="Disordered" evidence="5">
    <location>
        <begin position="1"/>
        <end position="22"/>
    </location>
</feature>
<evidence type="ECO:0000256" key="5">
    <source>
        <dbReference type="SAM" id="MobiDB-lite"/>
    </source>
</evidence>
<evidence type="ECO:0000256" key="3">
    <source>
        <dbReference type="ARBA" id="ARBA00023242"/>
    </source>
</evidence>
<dbReference type="PANTHER" id="PTHR32194">
    <property type="entry name" value="METALLOPROTEASE TLDD"/>
    <property type="match status" value="1"/>
</dbReference>
<dbReference type="Gene3D" id="3.60.20.10">
    <property type="entry name" value="Glutamine Phosphoribosylpyrophosphate, subunit 1, domain 1"/>
    <property type="match status" value="2"/>
</dbReference>
<dbReference type="EMBL" id="LSRX01000523">
    <property type="protein sequence ID" value="OLP94888.1"/>
    <property type="molecule type" value="Genomic_DNA"/>
</dbReference>
<evidence type="ECO:0000256" key="1">
    <source>
        <dbReference type="ARBA" id="ARBA00022490"/>
    </source>
</evidence>
<keyword evidence="3 4" id="KW-0539">Nucleus</keyword>
<dbReference type="InterPro" id="IPR023333">
    <property type="entry name" value="Proteasome_suB-type"/>
</dbReference>
<dbReference type="InterPro" id="IPR016050">
    <property type="entry name" value="Proteasome_bsu_CS"/>
</dbReference>
<dbReference type="PANTHER" id="PTHR32194:SF6">
    <property type="entry name" value="PROTEASOME SUBUNIT BETA"/>
    <property type="match status" value="1"/>
</dbReference>
<evidence type="ECO:0000313" key="6">
    <source>
        <dbReference type="EMBL" id="OLP94888.1"/>
    </source>
</evidence>
<gene>
    <name evidence="6" type="primary">PBG1</name>
    <name evidence="6" type="ORF">AK812_SmicGene23027</name>
</gene>
<dbReference type="PROSITE" id="PS00854">
    <property type="entry name" value="PROTEASOME_BETA_1"/>
    <property type="match status" value="1"/>
</dbReference>
<protein>
    <recommendedName>
        <fullName evidence="4">Proteasome subunit beta</fullName>
    </recommendedName>
</protein>
<comment type="function">
    <text evidence="4">Non-catalytic component of the proteasome.</text>
</comment>
<dbReference type="AlphaFoldDB" id="A0A1Q9DIA9"/>
<name>A0A1Q9DIA9_SYMMI</name>
<dbReference type="InterPro" id="IPR001353">
    <property type="entry name" value="Proteasome_sua/b"/>
</dbReference>
<dbReference type="Pfam" id="PF00227">
    <property type="entry name" value="Proteasome"/>
    <property type="match status" value="2"/>
</dbReference>
<proteinExistence type="inferred from homology"/>
<dbReference type="GO" id="GO:0051603">
    <property type="term" value="P:proteolysis involved in protein catabolic process"/>
    <property type="evidence" value="ECO:0007669"/>
    <property type="project" value="InterPro"/>
</dbReference>
<keyword evidence="1 4" id="KW-0963">Cytoplasm</keyword>
<accession>A0A1Q9DIA9</accession>
<keyword evidence="7" id="KW-1185">Reference proteome</keyword>
<comment type="caution">
    <text evidence="6">The sequence shown here is derived from an EMBL/GenBank/DDBJ whole genome shotgun (WGS) entry which is preliminary data.</text>
</comment>
<dbReference type="SUPFAM" id="SSF56235">
    <property type="entry name" value="N-terminal nucleophile aminohydrolases (Ntn hydrolases)"/>
    <property type="match status" value="1"/>
</dbReference>
<dbReference type="PIRSF" id="PIRSF001213">
    <property type="entry name" value="Psome_endopept_beta"/>
    <property type="match status" value="1"/>
</dbReference>
<comment type="similarity">
    <text evidence="4">Belongs to the peptidase T1B family.</text>
</comment>
<evidence type="ECO:0000313" key="7">
    <source>
        <dbReference type="Proteomes" id="UP000186817"/>
    </source>
</evidence>
<dbReference type="GO" id="GO:0005634">
    <property type="term" value="C:nucleus"/>
    <property type="evidence" value="ECO:0007669"/>
    <property type="project" value="UniProtKB-SubCell"/>
</dbReference>